<dbReference type="InterPro" id="IPR040976">
    <property type="entry name" value="Pkinase_fungal"/>
</dbReference>
<dbReference type="RefSeq" id="XP_045281830.1">
    <property type="nucleotide sequence ID" value="XM_045426519.1"/>
</dbReference>
<accession>A0ABX2VZ31</accession>
<dbReference type="Proteomes" id="UP000002039">
    <property type="component" value="Unassembled WGS sequence"/>
</dbReference>
<dbReference type="PANTHER" id="PTHR38248:SF2">
    <property type="entry name" value="FUNK1 11"/>
    <property type="match status" value="1"/>
</dbReference>
<evidence type="ECO:0000259" key="1">
    <source>
        <dbReference type="Pfam" id="PF17667"/>
    </source>
</evidence>
<dbReference type="Pfam" id="PF17667">
    <property type="entry name" value="Pkinase_fungal"/>
    <property type="match status" value="1"/>
</dbReference>
<feature type="domain" description="Fungal-type protein kinase" evidence="1">
    <location>
        <begin position="42"/>
        <end position="115"/>
    </location>
</feature>
<reference evidence="3" key="1">
    <citation type="journal article" date="2015" name="PLoS Genet.">
        <title>The dynamic genome and transcriptome of the human fungal pathogen Blastomyces and close relative Emmonsia.</title>
        <authorList>
            <person name="Munoz J.F."/>
            <person name="Gauthier G.M."/>
            <person name="Desjardins C.A."/>
            <person name="Gallo J.E."/>
            <person name="Holder J."/>
            <person name="Sullivan T.D."/>
            <person name="Marty A.J."/>
            <person name="Carmen J.C."/>
            <person name="Chen Z."/>
            <person name="Ding L."/>
            <person name="Gujja S."/>
            <person name="Magrini V."/>
            <person name="Misas E."/>
            <person name="Mitreva M."/>
            <person name="Priest M."/>
            <person name="Saif S."/>
            <person name="Whiston E.A."/>
            <person name="Young S."/>
            <person name="Zeng Q."/>
            <person name="Goldman W.E."/>
            <person name="Mardis E.R."/>
            <person name="Taylor J.W."/>
            <person name="McEwen J.G."/>
            <person name="Clay O.K."/>
            <person name="Klein B.S."/>
            <person name="Cuomo C.A."/>
        </authorList>
    </citation>
    <scope>NUCLEOTIDE SEQUENCE [LARGE SCALE GENOMIC DNA]</scope>
    <source>
        <strain evidence="3">ER-3 / ATCC MYA-2586</strain>
    </source>
</reference>
<gene>
    <name evidence="2" type="ORF">BDCG_17388</name>
</gene>
<dbReference type="GeneID" id="69032280"/>
<proteinExistence type="predicted"/>
<dbReference type="EMBL" id="EQ999979">
    <property type="protein sequence ID" value="OAT02103.1"/>
    <property type="molecule type" value="Genomic_DNA"/>
</dbReference>
<organism evidence="2 3">
    <name type="scientific">Ajellomyces dermatitidis (strain ER-3 / ATCC MYA-2586)</name>
    <name type="common">Blastomyces dermatitidis</name>
    <dbReference type="NCBI Taxonomy" id="559297"/>
    <lineage>
        <taxon>Eukaryota</taxon>
        <taxon>Fungi</taxon>
        <taxon>Dikarya</taxon>
        <taxon>Ascomycota</taxon>
        <taxon>Pezizomycotina</taxon>
        <taxon>Eurotiomycetes</taxon>
        <taxon>Eurotiomycetidae</taxon>
        <taxon>Onygenales</taxon>
        <taxon>Ajellomycetaceae</taxon>
        <taxon>Blastomyces</taxon>
    </lineage>
</organism>
<keyword evidence="3" id="KW-1185">Reference proteome</keyword>
<evidence type="ECO:0000313" key="2">
    <source>
        <dbReference type="EMBL" id="OAT02103.1"/>
    </source>
</evidence>
<name>A0ABX2VZ31_AJEDR</name>
<dbReference type="PANTHER" id="PTHR38248">
    <property type="entry name" value="FUNK1 6"/>
    <property type="match status" value="1"/>
</dbReference>
<evidence type="ECO:0000313" key="3">
    <source>
        <dbReference type="Proteomes" id="UP000002039"/>
    </source>
</evidence>
<protein>
    <recommendedName>
        <fullName evidence="1">Fungal-type protein kinase domain-containing protein</fullName>
    </recommendedName>
</protein>
<sequence length="115" mass="12828">MQGRGVSGLVCFFEEYAADQKIQRKLLVQLYQPLTGSTADCKLDIGFVNNSNASEDSSCHWSQILGLGELKNDISYDVPSKAWLDLGRYIREVMTAHDSCSSVLGFTLCRSKMRL</sequence>